<accession>A0A0N5BHD4</accession>
<evidence type="ECO:0000256" key="1">
    <source>
        <dbReference type="SAM" id="MobiDB-lite"/>
    </source>
</evidence>
<dbReference type="Proteomes" id="UP000046392">
    <property type="component" value="Unplaced"/>
</dbReference>
<keyword evidence="3" id="KW-1185">Reference proteome</keyword>
<sequence>MNKTAQKDPATTNGDGLATVPNKLILNTTGCFGSGDVNNDIIHRESSNGVVDLIVLIIIIVAIAIVVAIVTFFCKKKSKKNKLLKTATLTGIETKFNDIKVKGTQQPSLSERRESEGTSKTINN</sequence>
<evidence type="ECO:0000313" key="4">
    <source>
        <dbReference type="WBParaSite" id="SPAL_0000537600.1"/>
    </source>
</evidence>
<keyword evidence="2" id="KW-0472">Membrane</keyword>
<dbReference type="AlphaFoldDB" id="A0A0N5BHD4"/>
<keyword evidence="2" id="KW-0812">Transmembrane</keyword>
<keyword evidence="2" id="KW-1133">Transmembrane helix</keyword>
<proteinExistence type="predicted"/>
<organism evidence="3 4">
    <name type="scientific">Strongyloides papillosus</name>
    <name type="common">Intestinal threadworm</name>
    <dbReference type="NCBI Taxonomy" id="174720"/>
    <lineage>
        <taxon>Eukaryota</taxon>
        <taxon>Metazoa</taxon>
        <taxon>Ecdysozoa</taxon>
        <taxon>Nematoda</taxon>
        <taxon>Chromadorea</taxon>
        <taxon>Rhabditida</taxon>
        <taxon>Tylenchina</taxon>
        <taxon>Panagrolaimomorpha</taxon>
        <taxon>Strongyloidoidea</taxon>
        <taxon>Strongyloididae</taxon>
        <taxon>Strongyloides</taxon>
    </lineage>
</organism>
<protein>
    <submittedName>
        <fullName evidence="4">Uncharacterized protein</fullName>
    </submittedName>
</protein>
<name>A0A0N5BHD4_STREA</name>
<evidence type="ECO:0000313" key="3">
    <source>
        <dbReference type="Proteomes" id="UP000046392"/>
    </source>
</evidence>
<reference evidence="4" key="1">
    <citation type="submission" date="2017-02" db="UniProtKB">
        <authorList>
            <consortium name="WormBaseParasite"/>
        </authorList>
    </citation>
    <scope>IDENTIFICATION</scope>
</reference>
<evidence type="ECO:0000256" key="2">
    <source>
        <dbReference type="SAM" id="Phobius"/>
    </source>
</evidence>
<feature type="region of interest" description="Disordered" evidence="1">
    <location>
        <begin position="103"/>
        <end position="124"/>
    </location>
</feature>
<dbReference type="WBParaSite" id="SPAL_0000537600.1">
    <property type="protein sequence ID" value="SPAL_0000537600.1"/>
    <property type="gene ID" value="SPAL_0000537600"/>
</dbReference>
<feature type="transmembrane region" description="Helical" evidence="2">
    <location>
        <begin position="53"/>
        <end position="74"/>
    </location>
</feature>